<organism evidence="2 3">
    <name type="scientific">Trichinella pseudospiralis</name>
    <name type="common">Parasitic roundworm</name>
    <dbReference type="NCBI Taxonomy" id="6337"/>
    <lineage>
        <taxon>Eukaryota</taxon>
        <taxon>Metazoa</taxon>
        <taxon>Ecdysozoa</taxon>
        <taxon>Nematoda</taxon>
        <taxon>Enoplea</taxon>
        <taxon>Dorylaimia</taxon>
        <taxon>Trichinellida</taxon>
        <taxon>Trichinellidae</taxon>
        <taxon>Trichinella</taxon>
    </lineage>
</organism>
<keyword evidence="3" id="KW-1185">Reference proteome</keyword>
<keyword evidence="1" id="KW-1133">Transmembrane helix</keyword>
<evidence type="ECO:0000313" key="2">
    <source>
        <dbReference type="EMBL" id="KRZ18253.1"/>
    </source>
</evidence>
<feature type="transmembrane region" description="Helical" evidence="1">
    <location>
        <begin position="163"/>
        <end position="186"/>
    </location>
</feature>
<keyword evidence="1" id="KW-0472">Membrane</keyword>
<evidence type="ECO:0000313" key="3">
    <source>
        <dbReference type="Proteomes" id="UP000054805"/>
    </source>
</evidence>
<keyword evidence="1" id="KW-0812">Transmembrane</keyword>
<evidence type="ECO:0000256" key="1">
    <source>
        <dbReference type="SAM" id="Phobius"/>
    </source>
</evidence>
<proteinExistence type="predicted"/>
<name>A0A0V1I5X9_TRIPS</name>
<reference evidence="2 3" key="1">
    <citation type="submission" date="2015-01" db="EMBL/GenBank/DDBJ databases">
        <title>Evolution of Trichinella species and genotypes.</title>
        <authorList>
            <person name="Korhonen P.K."/>
            <person name="Edoardo P."/>
            <person name="Giuseppe L.R."/>
            <person name="Gasser R.B."/>
        </authorList>
    </citation>
    <scope>NUCLEOTIDE SEQUENCE [LARGE SCALE GENOMIC DNA]</scope>
    <source>
        <strain evidence="2">ISS588</strain>
    </source>
</reference>
<dbReference type="Proteomes" id="UP000054805">
    <property type="component" value="Unassembled WGS sequence"/>
</dbReference>
<dbReference type="AlphaFoldDB" id="A0A0V1I5X9"/>
<feature type="transmembrane region" description="Helical" evidence="1">
    <location>
        <begin position="60"/>
        <end position="81"/>
    </location>
</feature>
<dbReference type="EMBL" id="JYDS01000286">
    <property type="protein sequence ID" value="KRZ18253.1"/>
    <property type="molecule type" value="Genomic_DNA"/>
</dbReference>
<comment type="caution">
    <text evidence="2">The sequence shown here is derived from an EMBL/GenBank/DDBJ whole genome shotgun (WGS) entry which is preliminary data.</text>
</comment>
<sequence length="208" mass="23804">MHSFMGMVEFGQDNILFVHVQASLIFAKEQPDDRRCVKHFDFILAAVKLFFKQVEKKFSVSWLAGWLAGWLATAAAAAIQFSSVQFSSVQLNSLDRFVIIFIWNTSEGRSSELADRELWEKASVEKVLFCIKRYVANETTPRMIVLKCGPFYLSIHHNNALDAILVVAQKFCFFNVSLLLLLAALAQCKYHRCCRQLDSSCRSLRRHS</sequence>
<protein>
    <submittedName>
        <fullName evidence="2">Uncharacterized protein</fullName>
    </submittedName>
</protein>
<accession>A0A0V1I5X9</accession>
<gene>
    <name evidence="2" type="ORF">T4B_5441</name>
</gene>